<dbReference type="EMBL" id="HBUE01119095">
    <property type="protein sequence ID" value="CAG6491586.1"/>
    <property type="molecule type" value="Transcribed_RNA"/>
</dbReference>
<dbReference type="AlphaFoldDB" id="A0A8D8CJ80"/>
<reference evidence="2" key="1">
    <citation type="submission" date="2021-05" db="EMBL/GenBank/DDBJ databases">
        <authorList>
            <person name="Alioto T."/>
            <person name="Alioto T."/>
            <person name="Gomez Garrido J."/>
        </authorList>
    </citation>
    <scope>NUCLEOTIDE SEQUENCE</scope>
</reference>
<organism evidence="2">
    <name type="scientific">Culex pipiens</name>
    <name type="common">House mosquito</name>
    <dbReference type="NCBI Taxonomy" id="7175"/>
    <lineage>
        <taxon>Eukaryota</taxon>
        <taxon>Metazoa</taxon>
        <taxon>Ecdysozoa</taxon>
        <taxon>Arthropoda</taxon>
        <taxon>Hexapoda</taxon>
        <taxon>Insecta</taxon>
        <taxon>Pterygota</taxon>
        <taxon>Neoptera</taxon>
        <taxon>Endopterygota</taxon>
        <taxon>Diptera</taxon>
        <taxon>Nematocera</taxon>
        <taxon>Culicoidea</taxon>
        <taxon>Culicidae</taxon>
        <taxon>Culicinae</taxon>
        <taxon>Culicini</taxon>
        <taxon>Culex</taxon>
        <taxon>Culex</taxon>
    </lineage>
</organism>
<proteinExistence type="predicted"/>
<keyword evidence="1" id="KW-1133">Transmembrane helix</keyword>
<sequence>MTGEVGWSDCLLFVVVVVVVVVVAGAFVSWCFRFSSSSGGVVAVGCYKILAPRHTLRGVDHRQKSRPPLSITSERCETGRGRAAPLFYLALCCEVSGRACVCLQLTRKPLQQLLVTTIDAWRFRDSYKQIQVTWVTVVSR</sequence>
<accession>A0A8D8CJ80</accession>
<keyword evidence="1" id="KW-0812">Transmembrane</keyword>
<keyword evidence="1" id="KW-0472">Membrane</keyword>
<name>A0A8D8CJ80_CULPI</name>
<feature type="transmembrane region" description="Helical" evidence="1">
    <location>
        <begin position="12"/>
        <end position="32"/>
    </location>
</feature>
<evidence type="ECO:0000256" key="1">
    <source>
        <dbReference type="SAM" id="Phobius"/>
    </source>
</evidence>
<protein>
    <submittedName>
        <fullName evidence="2">(northern house mosquito) hypothetical protein</fullName>
    </submittedName>
</protein>
<evidence type="ECO:0000313" key="2">
    <source>
        <dbReference type="EMBL" id="CAG6491586.1"/>
    </source>
</evidence>